<evidence type="ECO:0000256" key="4">
    <source>
        <dbReference type="ARBA" id="ARBA00023175"/>
    </source>
</evidence>
<evidence type="ECO:0000256" key="6">
    <source>
        <dbReference type="PROSITE-ProRule" id="PRU00782"/>
    </source>
</evidence>
<dbReference type="InterPro" id="IPR027417">
    <property type="entry name" value="P-loop_NTPase"/>
</dbReference>
<comment type="caution">
    <text evidence="6">Lacks conserved residue(s) required for the propagation of feature annotation.</text>
</comment>
<dbReference type="EMBL" id="CAJVPV010020451">
    <property type="protein sequence ID" value="CAG8714690.1"/>
    <property type="molecule type" value="Genomic_DNA"/>
</dbReference>
<dbReference type="GO" id="GO:0005524">
    <property type="term" value="F:ATP binding"/>
    <property type="evidence" value="ECO:0007669"/>
    <property type="project" value="UniProtKB-UniRule"/>
</dbReference>
<feature type="domain" description="Myosin motor" evidence="7">
    <location>
        <begin position="23"/>
        <end position="170"/>
    </location>
</feature>
<keyword evidence="9" id="KW-1185">Reference proteome</keyword>
<keyword evidence="2 6" id="KW-0067">ATP-binding</keyword>
<evidence type="ECO:0000256" key="3">
    <source>
        <dbReference type="ARBA" id="ARBA00023123"/>
    </source>
</evidence>
<proteinExistence type="inferred from homology"/>
<dbReference type="GO" id="GO:0007015">
    <property type="term" value="P:actin filament organization"/>
    <property type="evidence" value="ECO:0007669"/>
    <property type="project" value="TreeGrafter"/>
</dbReference>
<protein>
    <submittedName>
        <fullName evidence="8">3246_t:CDS:1</fullName>
    </submittedName>
</protein>
<sequence length="170" mass="18862">PMGKTKKNPSAIPPESMEDKVDLVQLLSNTGVPPSEEEIITFLSARFKADLPYTRINASSLVIVNPNKPLEIMNDLSAKEYADQWYRDTSSENSTLQPHIYEFAAKIYLHMRRSAEDQSVIFSGITGSGKTATQGHLLSQLLLLSTHTKKESKIATQIRNAQIILEAFGS</sequence>
<reference evidence="8" key="1">
    <citation type="submission" date="2021-06" db="EMBL/GenBank/DDBJ databases">
        <authorList>
            <person name="Kallberg Y."/>
            <person name="Tangrot J."/>
            <person name="Rosling A."/>
        </authorList>
    </citation>
    <scope>NUCLEOTIDE SEQUENCE</scope>
    <source>
        <strain evidence="8">CL551</strain>
    </source>
</reference>
<dbReference type="GO" id="GO:0016459">
    <property type="term" value="C:myosin complex"/>
    <property type="evidence" value="ECO:0007669"/>
    <property type="project" value="UniProtKB-KW"/>
</dbReference>
<dbReference type="PANTHER" id="PTHR13140:SF550">
    <property type="entry name" value="MYOSIN-IIIB ISOFORM X1"/>
    <property type="match status" value="1"/>
</dbReference>
<keyword evidence="5 6" id="KW-0009">Actin-binding</keyword>
<evidence type="ECO:0000256" key="5">
    <source>
        <dbReference type="ARBA" id="ARBA00023203"/>
    </source>
</evidence>
<evidence type="ECO:0000256" key="1">
    <source>
        <dbReference type="ARBA" id="ARBA00022741"/>
    </source>
</evidence>
<dbReference type="PROSITE" id="PS51456">
    <property type="entry name" value="MYOSIN_MOTOR"/>
    <property type="match status" value="1"/>
</dbReference>
<evidence type="ECO:0000313" key="8">
    <source>
        <dbReference type="EMBL" id="CAG8714690.1"/>
    </source>
</evidence>
<dbReference type="PANTHER" id="PTHR13140">
    <property type="entry name" value="MYOSIN"/>
    <property type="match status" value="1"/>
</dbReference>
<dbReference type="InterPro" id="IPR036961">
    <property type="entry name" value="Kinesin_motor_dom_sf"/>
</dbReference>
<evidence type="ECO:0000313" key="9">
    <source>
        <dbReference type="Proteomes" id="UP000789342"/>
    </source>
</evidence>
<dbReference type="PRINTS" id="PR00193">
    <property type="entry name" value="MYOSINHEAVY"/>
</dbReference>
<accession>A0A9N9I070</accession>
<dbReference type="SUPFAM" id="SSF52540">
    <property type="entry name" value="P-loop containing nucleoside triphosphate hydrolases"/>
    <property type="match status" value="1"/>
</dbReference>
<dbReference type="GO" id="GO:0051015">
    <property type="term" value="F:actin filament binding"/>
    <property type="evidence" value="ECO:0007669"/>
    <property type="project" value="TreeGrafter"/>
</dbReference>
<comment type="similarity">
    <text evidence="6">Belongs to the TRAFAC class myosin-kinesin ATPase superfamily. Myosin family.</text>
</comment>
<dbReference type="GO" id="GO:0005737">
    <property type="term" value="C:cytoplasm"/>
    <property type="evidence" value="ECO:0007669"/>
    <property type="project" value="TreeGrafter"/>
</dbReference>
<evidence type="ECO:0000259" key="7">
    <source>
        <dbReference type="PROSITE" id="PS51456"/>
    </source>
</evidence>
<name>A0A9N9I070_9GLOM</name>
<feature type="binding site" evidence="6">
    <location>
        <begin position="124"/>
        <end position="131"/>
    </location>
    <ligand>
        <name>ATP</name>
        <dbReference type="ChEBI" id="CHEBI:30616"/>
    </ligand>
</feature>
<feature type="non-terminal residue" evidence="8">
    <location>
        <position position="170"/>
    </location>
</feature>
<gene>
    <name evidence="8" type="ORF">AMORRO_LOCUS12921</name>
</gene>
<organism evidence="8 9">
    <name type="scientific">Acaulospora morrowiae</name>
    <dbReference type="NCBI Taxonomy" id="94023"/>
    <lineage>
        <taxon>Eukaryota</taxon>
        <taxon>Fungi</taxon>
        <taxon>Fungi incertae sedis</taxon>
        <taxon>Mucoromycota</taxon>
        <taxon>Glomeromycotina</taxon>
        <taxon>Glomeromycetes</taxon>
        <taxon>Diversisporales</taxon>
        <taxon>Acaulosporaceae</taxon>
        <taxon>Acaulospora</taxon>
    </lineage>
</organism>
<dbReference type="Proteomes" id="UP000789342">
    <property type="component" value="Unassembled WGS sequence"/>
</dbReference>
<dbReference type="OrthoDB" id="370884at2759"/>
<comment type="caution">
    <text evidence="8">The sequence shown here is derived from an EMBL/GenBank/DDBJ whole genome shotgun (WGS) entry which is preliminary data.</text>
</comment>
<evidence type="ECO:0000256" key="2">
    <source>
        <dbReference type="ARBA" id="ARBA00022840"/>
    </source>
</evidence>
<dbReference type="AlphaFoldDB" id="A0A9N9I070"/>
<keyword evidence="4 6" id="KW-0505">Motor protein</keyword>
<keyword evidence="1 6" id="KW-0547">Nucleotide-binding</keyword>
<dbReference type="Gene3D" id="3.40.850.10">
    <property type="entry name" value="Kinesin motor domain"/>
    <property type="match status" value="1"/>
</dbReference>
<dbReference type="GO" id="GO:0016020">
    <property type="term" value="C:membrane"/>
    <property type="evidence" value="ECO:0007669"/>
    <property type="project" value="TreeGrafter"/>
</dbReference>
<dbReference type="GO" id="GO:0000146">
    <property type="term" value="F:microfilament motor activity"/>
    <property type="evidence" value="ECO:0007669"/>
    <property type="project" value="TreeGrafter"/>
</dbReference>
<dbReference type="InterPro" id="IPR001609">
    <property type="entry name" value="Myosin_head_motor_dom-like"/>
</dbReference>
<keyword evidence="3 6" id="KW-0518">Myosin</keyword>
<dbReference type="Pfam" id="PF00063">
    <property type="entry name" value="Myosin_head"/>
    <property type="match status" value="1"/>
</dbReference>
<feature type="non-terminal residue" evidence="8">
    <location>
        <position position="1"/>
    </location>
</feature>